<dbReference type="EMBL" id="JAPUAC010000006">
    <property type="protein sequence ID" value="MCZ2654556.1"/>
    <property type="molecule type" value="Genomic_DNA"/>
</dbReference>
<reference evidence="6 7" key="3">
    <citation type="submission" date="2018-08" db="EMBL/GenBank/DDBJ databases">
        <title>A genome reference for cultivated species of the human gut microbiota.</title>
        <authorList>
            <person name="Zou Y."/>
            <person name="Xue W."/>
            <person name="Luo G."/>
        </authorList>
    </citation>
    <scope>NUCLEOTIDE SEQUENCE [LARGE SCALE GENOMIC DNA]</scope>
    <source>
        <strain evidence="6 7">AF14-26</strain>
    </source>
</reference>
<reference evidence="4" key="1">
    <citation type="book" date="2014" name="THE 24TH EUROPEAN CONGRESS OF CLINICAL MICROBIOLOGY AND INFECTIOUS DISEASES" publisher="ECCMID 2014" city="Barcelona, Spain">
        <title>Identification of resistance genes in three multidrug-resistant Bacteroides fragilis isolates by whole genome sequencing.</title>
        <editorList>
            <person name="Unknown"/>
            <person name="A."/>
        </editorList>
        <authorList>
            <person name="Sydenham T.V."/>
            <person name="Hasman H."/>
            <person name="Wang M."/>
            <person name="Soki J."/>
            <person name="Nagy E."/>
            <person name="Justesen U.S."/>
        </authorList>
    </citation>
    <scope>NUCLEOTIDE SEQUENCE</scope>
    <source>
        <strain evidence="4">DCMOUH0018B</strain>
    </source>
</reference>
<evidence type="ECO:0000313" key="4">
    <source>
        <dbReference type="EMBL" id="KFX75018.1"/>
    </source>
</evidence>
<evidence type="ECO:0000256" key="2">
    <source>
        <dbReference type="PIRSR" id="PIRSR033579-3"/>
    </source>
</evidence>
<keyword evidence="2" id="KW-0170">Cobalt</keyword>
<dbReference type="Pfam" id="PF06180">
    <property type="entry name" value="CbiK"/>
    <property type="match status" value="1"/>
</dbReference>
<name>A0A0I9SA70_BACFG</name>
<dbReference type="GO" id="GO:0019251">
    <property type="term" value="P:anaerobic cobalamin biosynthetic process"/>
    <property type="evidence" value="ECO:0007669"/>
    <property type="project" value="InterPro"/>
</dbReference>
<dbReference type="InterPro" id="IPR010388">
    <property type="entry name" value="Anaerobic_Co-chelatase"/>
</dbReference>
<protein>
    <submittedName>
        <fullName evidence="4">Cobalt chelatase</fullName>
    </submittedName>
    <submittedName>
        <fullName evidence="5">Sirohydrochlorin cobaltochelatase</fullName>
    </submittedName>
</protein>
<dbReference type="GO" id="GO:0016852">
    <property type="term" value="F:sirohydrochlorin cobaltochelatase activity"/>
    <property type="evidence" value="ECO:0007669"/>
    <property type="project" value="InterPro"/>
</dbReference>
<gene>
    <name evidence="6" type="ORF">DWW08_07120</name>
    <name evidence="4" type="ORF">EE52_0209235</name>
    <name evidence="5" type="ORF">O1422_10320</name>
</gene>
<accession>A0A0I9SA70</accession>
<comment type="caution">
    <text evidence="4">The sequence shown here is derived from an EMBL/GenBank/DDBJ whole genome shotgun (WGS) entry which is preliminary data.</text>
</comment>
<keyword evidence="2" id="KW-0479">Metal-binding</keyword>
<dbReference type="EMBL" id="QRZH01000004">
    <property type="protein sequence ID" value="RGV56726.1"/>
    <property type="molecule type" value="Genomic_DNA"/>
</dbReference>
<dbReference type="Gene3D" id="3.40.50.1400">
    <property type="match status" value="2"/>
</dbReference>
<evidence type="ECO:0000256" key="3">
    <source>
        <dbReference type="SAM" id="SignalP"/>
    </source>
</evidence>
<proteinExistence type="predicted"/>
<evidence type="ECO:0000313" key="6">
    <source>
        <dbReference type="EMBL" id="RGV56726.1"/>
    </source>
</evidence>
<evidence type="ECO:0000256" key="1">
    <source>
        <dbReference type="PIRSR" id="PIRSR033579-1"/>
    </source>
</evidence>
<dbReference type="CDD" id="cd03412">
    <property type="entry name" value="CbiK_N"/>
    <property type="match status" value="1"/>
</dbReference>
<dbReference type="AlphaFoldDB" id="A0A0I9SA70"/>
<dbReference type="SUPFAM" id="SSF53800">
    <property type="entry name" value="Chelatase"/>
    <property type="match status" value="1"/>
</dbReference>
<evidence type="ECO:0000313" key="7">
    <source>
        <dbReference type="Proteomes" id="UP000286270"/>
    </source>
</evidence>
<feature type="binding site" evidence="2">
    <location>
        <position position="240"/>
    </location>
    <ligand>
        <name>Co(2+)</name>
        <dbReference type="ChEBI" id="CHEBI:48828"/>
    </ligand>
</feature>
<feature type="signal peptide" evidence="3">
    <location>
        <begin position="1"/>
        <end position="18"/>
    </location>
</feature>
<dbReference type="GO" id="GO:0046872">
    <property type="term" value="F:metal ion binding"/>
    <property type="evidence" value="ECO:0007669"/>
    <property type="project" value="UniProtKB-KW"/>
</dbReference>
<dbReference type="Proteomes" id="UP001075704">
    <property type="component" value="Unassembled WGS sequence"/>
</dbReference>
<dbReference type="CDD" id="cd03413">
    <property type="entry name" value="CbiK_C"/>
    <property type="match status" value="1"/>
</dbReference>
<dbReference type="PATRIC" id="fig|817.53.peg.1910"/>
<evidence type="ECO:0000313" key="5">
    <source>
        <dbReference type="EMBL" id="MCZ2654556.1"/>
    </source>
</evidence>
<feature type="chain" id="PRO_5044366458" evidence="3">
    <location>
        <begin position="19"/>
        <end position="305"/>
    </location>
</feature>
<keyword evidence="3" id="KW-0732">Signal</keyword>
<dbReference type="PIRSF" id="PIRSF033579">
    <property type="entry name" value="Anaer_Co_chel"/>
    <property type="match status" value="1"/>
</dbReference>
<organism evidence="4">
    <name type="scientific">Bacteroides fragilis</name>
    <dbReference type="NCBI Taxonomy" id="817"/>
    <lineage>
        <taxon>Bacteria</taxon>
        <taxon>Pseudomonadati</taxon>
        <taxon>Bacteroidota</taxon>
        <taxon>Bacteroidia</taxon>
        <taxon>Bacteroidales</taxon>
        <taxon>Bacteroidaceae</taxon>
        <taxon>Bacteroides</taxon>
    </lineage>
</organism>
<feature type="active site" description="Proton acceptor" evidence="1">
    <location>
        <position position="177"/>
    </location>
</feature>
<dbReference type="Proteomes" id="UP000286270">
    <property type="component" value="Unassembled WGS sequence"/>
</dbReference>
<dbReference type="EMBL" id="JMZZ02000106">
    <property type="protein sequence ID" value="KFX75018.1"/>
    <property type="molecule type" value="Genomic_DNA"/>
</dbReference>
<sequence>MKTSILSLLLLVSLFCSAHEGGNFVASDMLATMQPGDKAALLMVHFGTTYDDTRTKTIDAINAKAKEAFPQLEMREAYTSRIVMRRLKARGIEKPSPLEALLKLLGDGYTHVIVQSTNIIEGVEMESLRRDVASVAPFFKEIRVGNPLLYSVEDAEAVVDILGNSKPEKGSVVLVGHGTYTPSTATYAMIDYMLKAKGLKNFHVGTIEGYPTFDTMLQQLKDNKTKQVTLVPFMFVAGDHANNDIAVDWKEALEKEGLKVDVRMQGLGEIPAIQQLFIDHARFMLKHKMVDIMKKKAKYAKEKDE</sequence>
<feature type="binding site" evidence="2">
    <location>
        <position position="177"/>
    </location>
    <ligand>
        <name>Co(2+)</name>
        <dbReference type="ChEBI" id="CHEBI:48828"/>
    </ligand>
</feature>
<feature type="binding site" evidence="2">
    <location>
        <position position="208"/>
    </location>
    <ligand>
        <name>Co(2+)</name>
        <dbReference type="ChEBI" id="CHEBI:48828"/>
    </ligand>
</feature>
<reference evidence="4" key="2">
    <citation type="submission" date="2014-07" db="EMBL/GenBank/DDBJ databases">
        <title>Genetics and epidemiology of antimicrobial resistance in B. fragilis group.</title>
        <authorList>
            <person name="Sydenham T.V."/>
            <person name="Hasman H."/>
            <person name="Kemp M."/>
            <person name="Justesen U.S."/>
        </authorList>
    </citation>
    <scope>NUCLEOTIDE SEQUENCE [LARGE SCALE GENOMIC DNA]</scope>
    <source>
        <strain evidence="4">DCMOUH0018B</strain>
    </source>
</reference>
<reference evidence="5" key="4">
    <citation type="submission" date="2022-12" db="EMBL/GenBank/DDBJ databases">
        <title>Development of a Multilocus Sequence Typing Scheme for Bacteroides fragilis Based on Whole Genome Sequencing Data and Clinical Application.</title>
        <authorList>
            <person name="Nielsen F.D."/>
            <person name="Justesen U.S."/>
        </authorList>
    </citation>
    <scope>NUCLEOTIDE SEQUENCE</scope>
    <source>
        <strain evidence="5">BF_BC_ODE_DK_2015_2</strain>
    </source>
</reference>
<dbReference type="RefSeq" id="WP_044300199.1">
    <property type="nucleotide sequence ID" value="NZ_CAEUHN010000012.1"/>
</dbReference>